<dbReference type="SUPFAM" id="SSF53383">
    <property type="entry name" value="PLP-dependent transferases"/>
    <property type="match status" value="1"/>
</dbReference>
<dbReference type="InterPro" id="IPR015424">
    <property type="entry name" value="PyrdxlP-dep_Trfase"/>
</dbReference>
<dbReference type="EMBL" id="LAZR01000128">
    <property type="protein sequence ID" value="KKN88502.1"/>
    <property type="molecule type" value="Genomic_DNA"/>
</dbReference>
<evidence type="ECO:0000256" key="6">
    <source>
        <dbReference type="ARBA" id="ARBA00022679"/>
    </source>
</evidence>
<comment type="cofactor">
    <cofactor evidence="1">
        <name>pyridoxal 5'-phosphate</name>
        <dbReference type="ChEBI" id="CHEBI:597326"/>
    </cofactor>
</comment>
<dbReference type="EC" id="2.3.1.47" evidence="5"/>
<feature type="domain" description="Aminotransferase class I/classII large" evidence="12">
    <location>
        <begin position="39"/>
        <end position="378"/>
    </location>
</feature>
<evidence type="ECO:0000256" key="4">
    <source>
        <dbReference type="ARBA" id="ARBA00011738"/>
    </source>
</evidence>
<organism evidence="13">
    <name type="scientific">marine sediment metagenome</name>
    <dbReference type="NCBI Taxonomy" id="412755"/>
    <lineage>
        <taxon>unclassified sequences</taxon>
        <taxon>metagenomes</taxon>
        <taxon>ecological metagenomes</taxon>
    </lineage>
</organism>
<evidence type="ECO:0000256" key="9">
    <source>
        <dbReference type="ARBA" id="ARBA00032610"/>
    </source>
</evidence>
<dbReference type="Gene3D" id="3.90.1150.10">
    <property type="entry name" value="Aspartate Aminotransferase, domain 1"/>
    <property type="match status" value="1"/>
</dbReference>
<name>A0A0F9UM15_9ZZZZ</name>
<dbReference type="CDD" id="cd06454">
    <property type="entry name" value="KBL_like"/>
    <property type="match status" value="1"/>
</dbReference>
<dbReference type="PANTHER" id="PTHR13693:SF100">
    <property type="entry name" value="8-AMINO-7-OXONONANOATE SYNTHASE"/>
    <property type="match status" value="1"/>
</dbReference>
<evidence type="ECO:0000256" key="10">
    <source>
        <dbReference type="ARBA" id="ARBA00033381"/>
    </source>
</evidence>
<reference evidence="13" key="1">
    <citation type="journal article" date="2015" name="Nature">
        <title>Complex archaea that bridge the gap between prokaryotes and eukaryotes.</title>
        <authorList>
            <person name="Spang A."/>
            <person name="Saw J.H."/>
            <person name="Jorgensen S.L."/>
            <person name="Zaremba-Niedzwiedzka K."/>
            <person name="Martijn J."/>
            <person name="Lind A.E."/>
            <person name="van Eijk R."/>
            <person name="Schleper C."/>
            <person name="Guy L."/>
            <person name="Ettema T.J."/>
        </authorList>
    </citation>
    <scope>NUCLEOTIDE SEQUENCE</scope>
</reference>
<dbReference type="GO" id="GO:0030170">
    <property type="term" value="F:pyridoxal phosphate binding"/>
    <property type="evidence" value="ECO:0007669"/>
    <property type="project" value="InterPro"/>
</dbReference>
<protein>
    <recommendedName>
        <fullName evidence="5">8-amino-7-oxononanoate synthase</fullName>
        <ecNumber evidence="5">2.3.1.47</ecNumber>
    </recommendedName>
    <alternativeName>
        <fullName evidence="9">7-keto-8-amino-pelargonic acid synthase</fullName>
    </alternativeName>
    <alternativeName>
        <fullName evidence="10">8-amino-7-ketopelargonate synthase</fullName>
    </alternativeName>
</protein>
<dbReference type="InterPro" id="IPR015421">
    <property type="entry name" value="PyrdxlP-dep_Trfase_major"/>
</dbReference>
<accession>A0A0F9UM15</accession>
<keyword evidence="6" id="KW-0808">Transferase</keyword>
<comment type="caution">
    <text evidence="13">The sequence shown here is derived from an EMBL/GenBank/DDBJ whole genome shotgun (WGS) entry which is preliminary data.</text>
</comment>
<dbReference type="InterPro" id="IPR050087">
    <property type="entry name" value="AON_synthase_class-II"/>
</dbReference>
<evidence type="ECO:0000256" key="1">
    <source>
        <dbReference type="ARBA" id="ARBA00001933"/>
    </source>
</evidence>
<comment type="subunit">
    <text evidence="4">Homodimer.</text>
</comment>
<dbReference type="GO" id="GO:0009102">
    <property type="term" value="P:biotin biosynthetic process"/>
    <property type="evidence" value="ECO:0007669"/>
    <property type="project" value="UniProtKB-UniPathway"/>
</dbReference>
<evidence type="ECO:0000256" key="3">
    <source>
        <dbReference type="ARBA" id="ARBA00010008"/>
    </source>
</evidence>
<dbReference type="PANTHER" id="PTHR13693">
    <property type="entry name" value="CLASS II AMINOTRANSFERASE/8-AMINO-7-OXONONANOATE SYNTHASE"/>
    <property type="match status" value="1"/>
</dbReference>
<evidence type="ECO:0000256" key="2">
    <source>
        <dbReference type="ARBA" id="ARBA00004746"/>
    </source>
</evidence>
<comment type="catalytic activity">
    <reaction evidence="11">
        <text>6-carboxyhexanoyl-[ACP] + L-alanine + H(+) = (8S)-8-amino-7-oxononanoate + holo-[ACP] + CO2</text>
        <dbReference type="Rhea" id="RHEA:42288"/>
        <dbReference type="Rhea" id="RHEA-COMP:9685"/>
        <dbReference type="Rhea" id="RHEA-COMP:9955"/>
        <dbReference type="ChEBI" id="CHEBI:15378"/>
        <dbReference type="ChEBI" id="CHEBI:16526"/>
        <dbReference type="ChEBI" id="CHEBI:57972"/>
        <dbReference type="ChEBI" id="CHEBI:64479"/>
        <dbReference type="ChEBI" id="CHEBI:78846"/>
        <dbReference type="ChEBI" id="CHEBI:149468"/>
        <dbReference type="EC" id="2.3.1.47"/>
    </reaction>
</comment>
<gene>
    <name evidence="13" type="ORF">LCGC14_0247990</name>
</gene>
<dbReference type="InterPro" id="IPR004723">
    <property type="entry name" value="AONS_Archaea/Proteobacteria"/>
</dbReference>
<dbReference type="UniPathway" id="UPA00078"/>
<dbReference type="InterPro" id="IPR015422">
    <property type="entry name" value="PyrdxlP-dep_Trfase_small"/>
</dbReference>
<dbReference type="Gene3D" id="3.40.640.10">
    <property type="entry name" value="Type I PLP-dependent aspartate aminotransferase-like (Major domain)"/>
    <property type="match status" value="1"/>
</dbReference>
<dbReference type="Pfam" id="PF00155">
    <property type="entry name" value="Aminotran_1_2"/>
    <property type="match status" value="1"/>
</dbReference>
<dbReference type="InterPro" id="IPR022834">
    <property type="entry name" value="AONS_Proteobacteria"/>
</dbReference>
<evidence type="ECO:0000259" key="12">
    <source>
        <dbReference type="Pfam" id="PF00155"/>
    </source>
</evidence>
<evidence type="ECO:0000313" key="13">
    <source>
        <dbReference type="EMBL" id="KKN88502.1"/>
    </source>
</evidence>
<dbReference type="NCBIfam" id="TIGR00858">
    <property type="entry name" value="bioF"/>
    <property type="match status" value="1"/>
</dbReference>
<dbReference type="PROSITE" id="PS00599">
    <property type="entry name" value="AA_TRANSFER_CLASS_2"/>
    <property type="match status" value="1"/>
</dbReference>
<comment type="pathway">
    <text evidence="2">Cofactor biosynthesis; biotin biosynthesis.</text>
</comment>
<dbReference type="GO" id="GO:0008710">
    <property type="term" value="F:8-amino-7-oxononanoate synthase activity"/>
    <property type="evidence" value="ECO:0007669"/>
    <property type="project" value="UniProtKB-EC"/>
</dbReference>
<evidence type="ECO:0000256" key="8">
    <source>
        <dbReference type="ARBA" id="ARBA00022898"/>
    </source>
</evidence>
<keyword evidence="7" id="KW-0093">Biotin biosynthesis</keyword>
<evidence type="ECO:0000256" key="7">
    <source>
        <dbReference type="ARBA" id="ARBA00022756"/>
    </source>
</evidence>
<dbReference type="AlphaFoldDB" id="A0A0F9UM15"/>
<dbReference type="HAMAP" id="MF_01693">
    <property type="entry name" value="BioF_aminotrans_2"/>
    <property type="match status" value="1"/>
</dbReference>
<keyword evidence="8" id="KW-0663">Pyridoxal phosphate</keyword>
<evidence type="ECO:0000256" key="5">
    <source>
        <dbReference type="ARBA" id="ARBA00013187"/>
    </source>
</evidence>
<dbReference type="InterPro" id="IPR001917">
    <property type="entry name" value="Aminotrans_II_pyridoxalP_BS"/>
</dbReference>
<sequence length="403" mass="43252">MSFDLSSRLAERQAAHLYRRRPLLDAPQDVRVRVDGENFLAFCNNDYLGLANHPEVVEAFAQGARRWGVGGGASHLVVGHSTPHHELEEALAEFTGRPRALLLSSGYMANLGTVTALVGQGDTVLEDRLNHASLLDAGLLSGARFSRYLHNDPVSLAARLGKAVGNTLVVTDGVFSMDGDLANLPELCAQARTRGAWVMVDDAHGFGCLGEQGGGIVEHFGLGLDDVPVLVGTLGKAFGTAGAFVAGSEELIETLIQFARPYIYTTSQPPAVACATLKSLQLLRDEQWRRHHLQRLIERFRAGAAELGLRLMDSPTPIQPILIGSSARALALSAALRQRGLLVTAIRPPTVPKGTARLRVTLSAAHSESDVEQLLEAFKSALADIPEDFGAAKKQSKHELSDE</sequence>
<evidence type="ECO:0000256" key="11">
    <source>
        <dbReference type="ARBA" id="ARBA00047715"/>
    </source>
</evidence>
<comment type="similarity">
    <text evidence="3">Belongs to the class-II pyridoxal-phosphate-dependent aminotransferase family. BioF subfamily.</text>
</comment>
<dbReference type="InterPro" id="IPR004839">
    <property type="entry name" value="Aminotransferase_I/II_large"/>
</dbReference>
<proteinExistence type="inferred from homology"/>